<dbReference type="PROSITE" id="PS51635">
    <property type="entry name" value="PNPLA"/>
    <property type="match status" value="1"/>
</dbReference>
<dbReference type="Proteomes" id="UP000252405">
    <property type="component" value="Unassembled WGS sequence"/>
</dbReference>
<dbReference type="InterPro" id="IPR002641">
    <property type="entry name" value="PNPLA_dom"/>
</dbReference>
<dbReference type="PANTHER" id="PTHR10728">
    <property type="entry name" value="CYTOSOLIC PHOSPHOLIPASE A2"/>
    <property type="match status" value="1"/>
</dbReference>
<dbReference type="GO" id="GO:0046475">
    <property type="term" value="P:glycerophospholipid catabolic process"/>
    <property type="evidence" value="ECO:0007669"/>
    <property type="project" value="TreeGrafter"/>
</dbReference>
<dbReference type="SUPFAM" id="SSF52151">
    <property type="entry name" value="FabD/lysophospholipase-like"/>
    <property type="match status" value="1"/>
</dbReference>
<protein>
    <submittedName>
        <fullName evidence="4">Patatin-like phospholipase family protein</fullName>
    </submittedName>
</protein>
<gene>
    <name evidence="4" type="ORF">DU505_09765</name>
</gene>
<dbReference type="Pfam" id="PF01734">
    <property type="entry name" value="Patatin"/>
    <property type="match status" value="1"/>
</dbReference>
<evidence type="ECO:0000256" key="1">
    <source>
        <dbReference type="ARBA" id="ARBA00023098"/>
    </source>
</evidence>
<dbReference type="GO" id="GO:0004623">
    <property type="term" value="F:phospholipase A2 activity"/>
    <property type="evidence" value="ECO:0007669"/>
    <property type="project" value="TreeGrafter"/>
</dbReference>
<dbReference type="AlphaFoldDB" id="A0A368TYL1"/>
<dbReference type="GO" id="GO:0005829">
    <property type="term" value="C:cytosol"/>
    <property type="evidence" value="ECO:0007669"/>
    <property type="project" value="TreeGrafter"/>
</dbReference>
<proteinExistence type="predicted"/>
<feature type="domain" description="PNPLA" evidence="3">
    <location>
        <begin position="117"/>
        <end position="330"/>
    </location>
</feature>
<evidence type="ECO:0000256" key="2">
    <source>
        <dbReference type="PROSITE-ProRule" id="PRU01161"/>
    </source>
</evidence>
<dbReference type="PANTHER" id="PTHR10728:SF40">
    <property type="entry name" value="PATATIN FAMILY PROTEIN"/>
    <property type="match status" value="1"/>
</dbReference>
<accession>A0A368TYL1</accession>
<evidence type="ECO:0000313" key="4">
    <source>
        <dbReference type="EMBL" id="RCV89860.1"/>
    </source>
</evidence>
<evidence type="ECO:0000313" key="5">
    <source>
        <dbReference type="Proteomes" id="UP000252405"/>
    </source>
</evidence>
<dbReference type="OrthoDB" id="8541087at2"/>
<comment type="caution">
    <text evidence="2">Lacks conserved residue(s) required for the propagation of feature annotation.</text>
</comment>
<dbReference type="InterPro" id="IPR016035">
    <property type="entry name" value="Acyl_Trfase/lysoPLipase"/>
</dbReference>
<evidence type="ECO:0000259" key="3">
    <source>
        <dbReference type="PROSITE" id="PS51635"/>
    </source>
</evidence>
<reference evidence="4 5" key="1">
    <citation type="submission" date="2018-07" db="EMBL/GenBank/DDBJ databases">
        <title>Halomonas montanilacus sp. nov., isolated from Lake Pengyan on Tibetan Plateau.</title>
        <authorList>
            <person name="Lu H."/>
            <person name="Xing P."/>
            <person name="Wu Q."/>
        </authorList>
    </citation>
    <scope>NUCLEOTIDE SEQUENCE [LARGE SCALE GENOMIC DNA]</scope>
    <source>
        <strain evidence="4 5">PYC7W</strain>
    </source>
</reference>
<comment type="caution">
    <text evidence="4">The sequence shown here is derived from an EMBL/GenBank/DDBJ whole genome shotgun (WGS) entry which is preliminary data.</text>
</comment>
<organism evidence="4 5">
    <name type="scientific">Billgrantia montanilacus</name>
    <dbReference type="NCBI Taxonomy" id="2282305"/>
    <lineage>
        <taxon>Bacteria</taxon>
        <taxon>Pseudomonadati</taxon>
        <taxon>Pseudomonadota</taxon>
        <taxon>Gammaproteobacteria</taxon>
        <taxon>Oceanospirillales</taxon>
        <taxon>Halomonadaceae</taxon>
        <taxon>Billgrantia</taxon>
    </lineage>
</organism>
<keyword evidence="1" id="KW-0443">Lipid metabolism</keyword>
<name>A0A368TYL1_9GAMM</name>
<sequence>MDRRRARRLDPVGVPGRCRLVYGDAGPTAGLRARVPASGDRRDPTLGALGRRVHPQGAESVSPVAKRSIGLLVSLTVLAGCASFPEAQPLERVDTGSGYRYANLEGAENSEELFVILSFSGGGTRAAALAYGVLETLRDSWVEMDGEPRNLLDEVDVISSVSGGSFTAAYYGLHRDAIFEEGGRFQRDFLYRDVESDLKRRLLNPYNWARLASPTFGRIELAEEVYQERLFDQASFADLADDGRKPFLLINATDMDKGSQFTFVQSQLDPMCVDLDSIPLSRAVAASSNFPIAFTPLTLNSYPGRCGYQEPPWVANALEGLNTNPRRYYRARHWQRYQEPERDHVHLLDGGVSDNIGLRPALDALRAPTLQEVEWSVLNKMNREIVDKLVVIVVDAKSEDLAADFDTSPRSPGPKRVINTIATTPLANYSFDTVELLRETLRDREDAQRLSLEAGTGMHQIDLYYIYVGFDQLQDDAERERFQRIPTRFRLPSEEVDALRQIGAELLEQSPCFQQLVGQREGSGGRLCSH</sequence>
<keyword evidence="5" id="KW-1185">Reference proteome</keyword>
<dbReference type="Gene3D" id="3.40.1090.10">
    <property type="entry name" value="Cytosolic phospholipase A2 catalytic domain"/>
    <property type="match status" value="2"/>
</dbReference>
<dbReference type="EMBL" id="QPII01000005">
    <property type="protein sequence ID" value="RCV89860.1"/>
    <property type="molecule type" value="Genomic_DNA"/>
</dbReference>